<accession>A0ABR3G8X3</accession>
<protein>
    <submittedName>
        <fullName evidence="2">Uncharacterized protein</fullName>
    </submittedName>
</protein>
<gene>
    <name evidence="2" type="ORF">Q9L58_008793</name>
</gene>
<feature type="region of interest" description="Disordered" evidence="1">
    <location>
        <begin position="14"/>
        <end position="86"/>
    </location>
</feature>
<feature type="compositionally biased region" description="Polar residues" evidence="1">
    <location>
        <begin position="20"/>
        <end position="32"/>
    </location>
</feature>
<feature type="non-terminal residue" evidence="2">
    <location>
        <position position="86"/>
    </location>
</feature>
<dbReference type="EMBL" id="JBBBZM010000175">
    <property type="protein sequence ID" value="KAL0632313.1"/>
    <property type="molecule type" value="Genomic_DNA"/>
</dbReference>
<sequence>MGLWMIVSKTAPVVPAVSEPESTALESPTTSARPMVKDEDEDKDNEDEGIDIKDEDRDKPGVMKQSGRSAREYAAAPRYVGAPSRR</sequence>
<feature type="compositionally biased region" description="Acidic residues" evidence="1">
    <location>
        <begin position="38"/>
        <end position="49"/>
    </location>
</feature>
<feature type="compositionally biased region" description="Basic and acidic residues" evidence="1">
    <location>
        <begin position="50"/>
        <end position="61"/>
    </location>
</feature>
<proteinExistence type="predicted"/>
<evidence type="ECO:0000313" key="3">
    <source>
        <dbReference type="Proteomes" id="UP001447188"/>
    </source>
</evidence>
<comment type="caution">
    <text evidence="2">The sequence shown here is derived from an EMBL/GenBank/DDBJ whole genome shotgun (WGS) entry which is preliminary data.</text>
</comment>
<organism evidence="2 3">
    <name type="scientific">Discina gigas</name>
    <dbReference type="NCBI Taxonomy" id="1032678"/>
    <lineage>
        <taxon>Eukaryota</taxon>
        <taxon>Fungi</taxon>
        <taxon>Dikarya</taxon>
        <taxon>Ascomycota</taxon>
        <taxon>Pezizomycotina</taxon>
        <taxon>Pezizomycetes</taxon>
        <taxon>Pezizales</taxon>
        <taxon>Discinaceae</taxon>
        <taxon>Discina</taxon>
    </lineage>
</organism>
<dbReference type="Proteomes" id="UP001447188">
    <property type="component" value="Unassembled WGS sequence"/>
</dbReference>
<keyword evidence="3" id="KW-1185">Reference proteome</keyword>
<evidence type="ECO:0000256" key="1">
    <source>
        <dbReference type="SAM" id="MobiDB-lite"/>
    </source>
</evidence>
<name>A0ABR3G8X3_9PEZI</name>
<reference evidence="2 3" key="1">
    <citation type="submission" date="2024-02" db="EMBL/GenBank/DDBJ databases">
        <title>Discinaceae phylogenomics.</title>
        <authorList>
            <person name="Dirks A.C."/>
            <person name="James T.Y."/>
        </authorList>
    </citation>
    <scope>NUCLEOTIDE SEQUENCE [LARGE SCALE GENOMIC DNA]</scope>
    <source>
        <strain evidence="2 3">ACD0624</strain>
    </source>
</reference>
<evidence type="ECO:0000313" key="2">
    <source>
        <dbReference type="EMBL" id="KAL0632313.1"/>
    </source>
</evidence>